<evidence type="ECO:0000313" key="3">
    <source>
        <dbReference type="Proteomes" id="UP000001064"/>
    </source>
</evidence>
<name>F0Z9S8_DICPU</name>
<dbReference type="GeneID" id="10510104"/>
<sequence>MSTPKNKQTPQSSSSQPTDINNNDVHLNTSPSRSAPQQQQQSPYAFKKQYVFRIYY</sequence>
<dbReference type="Proteomes" id="UP000001064">
    <property type="component" value="Unassembled WGS sequence"/>
</dbReference>
<proteinExistence type="predicted"/>
<dbReference type="InParanoid" id="F0Z9S8"/>
<dbReference type="VEuPathDB" id="AmoebaDB:DICPUDRAFT_147929"/>
<feature type="compositionally biased region" description="Polar residues" evidence="1">
    <location>
        <begin position="19"/>
        <end position="29"/>
    </location>
</feature>
<feature type="region of interest" description="Disordered" evidence="1">
    <location>
        <begin position="1"/>
        <end position="44"/>
    </location>
</feature>
<dbReference type="KEGG" id="dpp:DICPUDRAFT_147929"/>
<organism evidence="2 3">
    <name type="scientific">Dictyostelium purpureum</name>
    <name type="common">Slime mold</name>
    <dbReference type="NCBI Taxonomy" id="5786"/>
    <lineage>
        <taxon>Eukaryota</taxon>
        <taxon>Amoebozoa</taxon>
        <taxon>Evosea</taxon>
        <taxon>Eumycetozoa</taxon>
        <taxon>Dictyostelia</taxon>
        <taxon>Dictyosteliales</taxon>
        <taxon>Dictyosteliaceae</taxon>
        <taxon>Dictyostelium</taxon>
    </lineage>
</organism>
<dbReference type="EMBL" id="GL870960">
    <property type="protein sequence ID" value="EGC39263.1"/>
    <property type="molecule type" value="Genomic_DNA"/>
</dbReference>
<gene>
    <name evidence="2" type="ORF">DICPUDRAFT_147929</name>
</gene>
<keyword evidence="3" id="KW-1185">Reference proteome</keyword>
<feature type="compositionally biased region" description="Low complexity" evidence="1">
    <location>
        <begin position="30"/>
        <end position="43"/>
    </location>
</feature>
<protein>
    <submittedName>
        <fullName evidence="2">Uncharacterized protein</fullName>
    </submittedName>
</protein>
<dbReference type="RefSeq" id="XP_003284167.1">
    <property type="nucleotide sequence ID" value="XM_003284119.1"/>
</dbReference>
<feature type="compositionally biased region" description="Low complexity" evidence="1">
    <location>
        <begin position="8"/>
        <end position="18"/>
    </location>
</feature>
<reference evidence="3" key="1">
    <citation type="journal article" date="2011" name="Genome Biol.">
        <title>Comparative genomics of the social amoebae Dictyostelium discoideum and Dictyostelium purpureum.</title>
        <authorList>
            <consortium name="US DOE Joint Genome Institute (JGI-PGF)"/>
            <person name="Sucgang R."/>
            <person name="Kuo A."/>
            <person name="Tian X."/>
            <person name="Salerno W."/>
            <person name="Parikh A."/>
            <person name="Feasley C.L."/>
            <person name="Dalin E."/>
            <person name="Tu H."/>
            <person name="Huang E."/>
            <person name="Barry K."/>
            <person name="Lindquist E."/>
            <person name="Shapiro H."/>
            <person name="Bruce D."/>
            <person name="Schmutz J."/>
            <person name="Salamov A."/>
            <person name="Fey P."/>
            <person name="Gaudet P."/>
            <person name="Anjard C."/>
            <person name="Babu M.M."/>
            <person name="Basu S."/>
            <person name="Bushmanova Y."/>
            <person name="van der Wel H."/>
            <person name="Katoh-Kurasawa M."/>
            <person name="Dinh C."/>
            <person name="Coutinho P.M."/>
            <person name="Saito T."/>
            <person name="Elias M."/>
            <person name="Schaap P."/>
            <person name="Kay R.R."/>
            <person name="Henrissat B."/>
            <person name="Eichinger L."/>
            <person name="Rivero F."/>
            <person name="Putnam N.H."/>
            <person name="West C.M."/>
            <person name="Loomis W.F."/>
            <person name="Chisholm R.L."/>
            <person name="Shaulsky G."/>
            <person name="Strassmann J.E."/>
            <person name="Queller D.C."/>
            <person name="Kuspa A."/>
            <person name="Grigoriev I.V."/>
        </authorList>
    </citation>
    <scope>NUCLEOTIDE SEQUENCE [LARGE SCALE GENOMIC DNA]</scope>
    <source>
        <strain evidence="3">QSDP1</strain>
    </source>
</reference>
<dbReference type="AlphaFoldDB" id="F0Z9S8"/>
<evidence type="ECO:0000256" key="1">
    <source>
        <dbReference type="SAM" id="MobiDB-lite"/>
    </source>
</evidence>
<accession>F0Z9S8</accession>
<evidence type="ECO:0000313" key="2">
    <source>
        <dbReference type="EMBL" id="EGC39263.1"/>
    </source>
</evidence>